<dbReference type="EMBL" id="VUJU01000289">
    <property type="protein sequence ID" value="KAF0771477.1"/>
    <property type="molecule type" value="Genomic_DNA"/>
</dbReference>
<evidence type="ECO:0000313" key="3">
    <source>
        <dbReference type="Proteomes" id="UP000478052"/>
    </source>
</evidence>
<evidence type="ECO:0000313" key="2">
    <source>
        <dbReference type="EMBL" id="KAF0771477.1"/>
    </source>
</evidence>
<gene>
    <name evidence="2" type="ORF">FWK35_00002553</name>
</gene>
<organism evidence="2 3">
    <name type="scientific">Aphis craccivora</name>
    <name type="common">Cowpea aphid</name>
    <dbReference type="NCBI Taxonomy" id="307492"/>
    <lineage>
        <taxon>Eukaryota</taxon>
        <taxon>Metazoa</taxon>
        <taxon>Ecdysozoa</taxon>
        <taxon>Arthropoda</taxon>
        <taxon>Hexapoda</taxon>
        <taxon>Insecta</taxon>
        <taxon>Pterygota</taxon>
        <taxon>Neoptera</taxon>
        <taxon>Paraneoptera</taxon>
        <taxon>Hemiptera</taxon>
        <taxon>Sternorrhyncha</taxon>
        <taxon>Aphidomorpha</taxon>
        <taxon>Aphidoidea</taxon>
        <taxon>Aphididae</taxon>
        <taxon>Aphidini</taxon>
        <taxon>Aphis</taxon>
        <taxon>Aphis</taxon>
    </lineage>
</organism>
<accession>A0A6G0ZKQ0</accession>
<proteinExistence type="predicted"/>
<feature type="compositionally biased region" description="Basic residues" evidence="1">
    <location>
        <begin position="88"/>
        <end position="102"/>
    </location>
</feature>
<keyword evidence="3" id="KW-1185">Reference proteome</keyword>
<dbReference type="AlphaFoldDB" id="A0A6G0ZKQ0"/>
<sequence length="135" mass="15398">MKNLSEKQKSSSLLIVDQHMSTFEISVIHQLHTNPHKESLAQVWHSKSHQVLITKQRKQKANGHQYSFNNPDHQTSEINTLCRLPKEKGKRPIPKIKRRNQRNRLPTAKTDSSTTRSSPDHRTATHPVADVDGAA</sequence>
<feature type="compositionally biased region" description="Polar residues" evidence="1">
    <location>
        <begin position="62"/>
        <end position="79"/>
    </location>
</feature>
<evidence type="ECO:0000256" key="1">
    <source>
        <dbReference type="SAM" id="MobiDB-lite"/>
    </source>
</evidence>
<name>A0A6G0ZKQ0_APHCR</name>
<comment type="caution">
    <text evidence="2">The sequence shown here is derived from an EMBL/GenBank/DDBJ whole genome shotgun (WGS) entry which is preliminary data.</text>
</comment>
<feature type="region of interest" description="Disordered" evidence="1">
    <location>
        <begin position="55"/>
        <end position="135"/>
    </location>
</feature>
<protein>
    <submittedName>
        <fullName evidence="2">Uncharacterized protein</fullName>
    </submittedName>
</protein>
<reference evidence="2 3" key="1">
    <citation type="submission" date="2019-08" db="EMBL/GenBank/DDBJ databases">
        <title>Whole genome of Aphis craccivora.</title>
        <authorList>
            <person name="Voronova N.V."/>
            <person name="Shulinski R.S."/>
            <person name="Bandarenka Y.V."/>
            <person name="Zhorov D.G."/>
            <person name="Warner D."/>
        </authorList>
    </citation>
    <scope>NUCLEOTIDE SEQUENCE [LARGE SCALE GENOMIC DNA]</scope>
    <source>
        <strain evidence="2">180601</strain>
        <tissue evidence="2">Whole Body</tissue>
    </source>
</reference>
<dbReference type="Proteomes" id="UP000478052">
    <property type="component" value="Unassembled WGS sequence"/>
</dbReference>